<dbReference type="RefSeq" id="WP_146502656.1">
    <property type="nucleotide sequence ID" value="NZ_SJPG01000001.1"/>
</dbReference>
<keyword evidence="1" id="KW-0732">Signal</keyword>
<dbReference type="AlphaFoldDB" id="A0A5C5XBZ4"/>
<protein>
    <recommendedName>
        <fullName evidence="4">Carboxypeptidase regulatory-like domain-containing protein</fullName>
    </recommendedName>
</protein>
<feature type="signal peptide" evidence="1">
    <location>
        <begin position="1"/>
        <end position="26"/>
    </location>
</feature>
<organism evidence="2 3">
    <name type="scientific">Rubinisphaera italica</name>
    <dbReference type="NCBI Taxonomy" id="2527969"/>
    <lineage>
        <taxon>Bacteria</taxon>
        <taxon>Pseudomonadati</taxon>
        <taxon>Planctomycetota</taxon>
        <taxon>Planctomycetia</taxon>
        <taxon>Planctomycetales</taxon>
        <taxon>Planctomycetaceae</taxon>
        <taxon>Rubinisphaera</taxon>
    </lineage>
</organism>
<evidence type="ECO:0000313" key="3">
    <source>
        <dbReference type="Proteomes" id="UP000316095"/>
    </source>
</evidence>
<evidence type="ECO:0008006" key="4">
    <source>
        <dbReference type="Google" id="ProtNLM"/>
    </source>
</evidence>
<name>A0A5C5XBZ4_9PLAN</name>
<gene>
    <name evidence="2" type="ORF">Pan54_12600</name>
</gene>
<dbReference type="Proteomes" id="UP000316095">
    <property type="component" value="Unassembled WGS sequence"/>
</dbReference>
<comment type="caution">
    <text evidence="2">The sequence shown here is derived from an EMBL/GenBank/DDBJ whole genome shotgun (WGS) entry which is preliminary data.</text>
</comment>
<evidence type="ECO:0000256" key="1">
    <source>
        <dbReference type="SAM" id="SignalP"/>
    </source>
</evidence>
<sequence length="153" mass="16431" precursor="true">MLPSYNTTAFHLCLLLLIALSGCNSSNTPEIPLAPVAGTVMADGQPVVKAMVTFFPNGDTIGKPSFGLTDEKGHYELNFVDDRKGCLPGKHLVTISKFAQPDGSPFPKDMAPEMQTANGIEHIPARFSSSQQTKLYAEVSAEGGQFPFEISLK</sequence>
<feature type="chain" id="PRO_5022860124" description="Carboxypeptidase regulatory-like domain-containing protein" evidence="1">
    <location>
        <begin position="27"/>
        <end position="153"/>
    </location>
</feature>
<accession>A0A5C5XBZ4</accession>
<evidence type="ECO:0000313" key="2">
    <source>
        <dbReference type="EMBL" id="TWT60546.1"/>
    </source>
</evidence>
<proteinExistence type="predicted"/>
<dbReference type="OrthoDB" id="280880at2"/>
<dbReference type="EMBL" id="SJPG01000001">
    <property type="protein sequence ID" value="TWT60546.1"/>
    <property type="molecule type" value="Genomic_DNA"/>
</dbReference>
<reference evidence="2 3" key="1">
    <citation type="submission" date="2019-02" db="EMBL/GenBank/DDBJ databases">
        <title>Deep-cultivation of Planctomycetes and their phenomic and genomic characterization uncovers novel biology.</title>
        <authorList>
            <person name="Wiegand S."/>
            <person name="Jogler M."/>
            <person name="Boedeker C."/>
            <person name="Pinto D."/>
            <person name="Vollmers J."/>
            <person name="Rivas-Marin E."/>
            <person name="Kohn T."/>
            <person name="Peeters S.H."/>
            <person name="Heuer A."/>
            <person name="Rast P."/>
            <person name="Oberbeckmann S."/>
            <person name="Bunk B."/>
            <person name="Jeske O."/>
            <person name="Meyerdierks A."/>
            <person name="Storesund J.E."/>
            <person name="Kallscheuer N."/>
            <person name="Luecker S."/>
            <person name="Lage O.M."/>
            <person name="Pohl T."/>
            <person name="Merkel B.J."/>
            <person name="Hornburger P."/>
            <person name="Mueller R.-W."/>
            <person name="Bruemmer F."/>
            <person name="Labrenz M."/>
            <person name="Spormann A.M."/>
            <person name="Op Den Camp H."/>
            <person name="Overmann J."/>
            <person name="Amann R."/>
            <person name="Jetten M.S.M."/>
            <person name="Mascher T."/>
            <person name="Medema M.H."/>
            <person name="Devos D.P."/>
            <person name="Kaster A.-K."/>
            <person name="Ovreas L."/>
            <person name="Rohde M."/>
            <person name="Galperin M.Y."/>
            <person name="Jogler C."/>
        </authorList>
    </citation>
    <scope>NUCLEOTIDE SEQUENCE [LARGE SCALE GENOMIC DNA]</scope>
    <source>
        <strain evidence="2 3">Pan54</strain>
    </source>
</reference>
<keyword evidence="3" id="KW-1185">Reference proteome</keyword>